<evidence type="ECO:0000313" key="7">
    <source>
        <dbReference type="Proteomes" id="UP001634007"/>
    </source>
</evidence>
<dbReference type="PANTHER" id="PTHR20961">
    <property type="entry name" value="GLYCOSYLTRANSFERASE"/>
    <property type="match status" value="1"/>
</dbReference>
<keyword evidence="4" id="KW-0325">Glycoprotein</keyword>
<dbReference type="PANTHER" id="PTHR20961:SF86">
    <property type="entry name" value="GLYCOSYLTRANSFERASE FAMILY 61 PROTEIN"/>
    <property type="match status" value="1"/>
</dbReference>
<dbReference type="Pfam" id="PF04577">
    <property type="entry name" value="Glyco_transf_61"/>
    <property type="match status" value="1"/>
</dbReference>
<dbReference type="Proteomes" id="UP001634007">
    <property type="component" value="Unassembled WGS sequence"/>
</dbReference>
<evidence type="ECO:0000313" key="6">
    <source>
        <dbReference type="EMBL" id="KAL3731643.1"/>
    </source>
</evidence>
<dbReference type="InterPro" id="IPR007657">
    <property type="entry name" value="Glycosyltransferase_61"/>
</dbReference>
<evidence type="ECO:0000256" key="4">
    <source>
        <dbReference type="ARBA" id="ARBA00023180"/>
    </source>
</evidence>
<dbReference type="GO" id="GO:0016763">
    <property type="term" value="F:pentosyltransferase activity"/>
    <property type="evidence" value="ECO:0007669"/>
    <property type="project" value="UniProtKB-ARBA"/>
</dbReference>
<name>A0ABD3JX71_EUCGL</name>
<protein>
    <recommendedName>
        <fullName evidence="5">Glycosyltransferase 61 catalytic domain-containing protein</fullName>
    </recommendedName>
</protein>
<keyword evidence="2" id="KW-0328">Glycosyltransferase</keyword>
<comment type="subcellular location">
    <subcellularLocation>
        <location evidence="1">Golgi apparatus membrane</location>
        <topology evidence="1">Single-pass type II membrane protein</topology>
    </subcellularLocation>
</comment>
<keyword evidence="7" id="KW-1185">Reference proteome</keyword>
<proteinExistence type="predicted"/>
<sequence length="448" mass="48434">MRIASAVAAACLGLLVMILALDVNLMSLTDLIGIQVLKGCAWAVNLRASASSSSEIHASPVSCDRSHATYDLCTVDGPALLDPATATISSLDRTSPPRAPVKIRPYTRKRDRSALSGVREVTIASSPPPNATCGATQAAPALVFSAGGYTGNFFHEFSDGLVPLFITVESIFPDRDVTLAVVDCRDWWLRRYADVLSHFSRRPVINLDRQKETLCFPSITVGLIKHGPMTIDPKLLPHPKSLRDFASFLDGVYGGGGAVAPLPSAAAGGRPRLVLVSRPRSAGRAFLNLGELEALAERIGFEVRRFAPNRGTRLAESCRLVRGSHAMVGVHGAAMTHAVFLRPGSVLLQVVPVGTTWLSEAYFGRPAREMGLEYVEYRIGANESSLAEEYGADSVVLRDPRAVVGGEWKNMRLYLKTQNVRLDLGRFRASLERAYVKAKAFMETGESS</sequence>
<evidence type="ECO:0000259" key="5">
    <source>
        <dbReference type="Pfam" id="PF04577"/>
    </source>
</evidence>
<dbReference type="AlphaFoldDB" id="A0ABD3JX71"/>
<feature type="domain" description="Glycosyltransferase 61 catalytic" evidence="5">
    <location>
        <begin position="221"/>
        <end position="347"/>
    </location>
</feature>
<keyword evidence="3" id="KW-0808">Transferase</keyword>
<evidence type="ECO:0000256" key="1">
    <source>
        <dbReference type="ARBA" id="ARBA00004323"/>
    </source>
</evidence>
<accession>A0ABD3JX71</accession>
<dbReference type="GO" id="GO:0000139">
    <property type="term" value="C:Golgi membrane"/>
    <property type="evidence" value="ECO:0007669"/>
    <property type="project" value="UniProtKB-SubCell"/>
</dbReference>
<organism evidence="6 7">
    <name type="scientific">Eucalyptus globulus</name>
    <name type="common">Tasmanian blue gum</name>
    <dbReference type="NCBI Taxonomy" id="34317"/>
    <lineage>
        <taxon>Eukaryota</taxon>
        <taxon>Viridiplantae</taxon>
        <taxon>Streptophyta</taxon>
        <taxon>Embryophyta</taxon>
        <taxon>Tracheophyta</taxon>
        <taxon>Spermatophyta</taxon>
        <taxon>Magnoliopsida</taxon>
        <taxon>eudicotyledons</taxon>
        <taxon>Gunneridae</taxon>
        <taxon>Pentapetalae</taxon>
        <taxon>rosids</taxon>
        <taxon>malvids</taxon>
        <taxon>Myrtales</taxon>
        <taxon>Myrtaceae</taxon>
        <taxon>Myrtoideae</taxon>
        <taxon>Eucalypteae</taxon>
        <taxon>Eucalyptus</taxon>
    </lineage>
</organism>
<reference evidence="6 7" key="1">
    <citation type="submission" date="2024-11" db="EMBL/GenBank/DDBJ databases">
        <title>Chromosome-level genome assembly of Eucalyptus globulus Labill. provides insights into its genome evolution.</title>
        <authorList>
            <person name="Li X."/>
        </authorList>
    </citation>
    <scope>NUCLEOTIDE SEQUENCE [LARGE SCALE GENOMIC DNA]</scope>
    <source>
        <strain evidence="6">CL2024</strain>
        <tissue evidence="6">Fresh tender leaves</tissue>
    </source>
</reference>
<comment type="caution">
    <text evidence="6">The sequence shown here is derived from an EMBL/GenBank/DDBJ whole genome shotgun (WGS) entry which is preliminary data.</text>
</comment>
<evidence type="ECO:0000256" key="3">
    <source>
        <dbReference type="ARBA" id="ARBA00022679"/>
    </source>
</evidence>
<dbReference type="InterPro" id="IPR049625">
    <property type="entry name" value="Glyco_transf_61_cat"/>
</dbReference>
<gene>
    <name evidence="6" type="ORF">ACJRO7_028513</name>
</gene>
<evidence type="ECO:0000256" key="2">
    <source>
        <dbReference type="ARBA" id="ARBA00022676"/>
    </source>
</evidence>
<dbReference type="EMBL" id="JBJKBG010000007">
    <property type="protein sequence ID" value="KAL3731643.1"/>
    <property type="molecule type" value="Genomic_DNA"/>
</dbReference>